<proteinExistence type="inferred from homology"/>
<dbReference type="EMBL" id="OY660878">
    <property type="protein sequence ID" value="CAJ1074654.1"/>
    <property type="molecule type" value="Genomic_DNA"/>
</dbReference>
<dbReference type="Pfam" id="PF04970">
    <property type="entry name" value="LRAT"/>
    <property type="match status" value="1"/>
</dbReference>
<keyword evidence="4" id="KW-0443">Lipid metabolism</keyword>
<dbReference type="InterPro" id="IPR051496">
    <property type="entry name" value="H-rev107_PLA/AT"/>
</dbReference>
<dbReference type="PANTHER" id="PTHR13943">
    <property type="entry name" value="HRAS-LIKE SUPPRESSOR - RELATED"/>
    <property type="match status" value="1"/>
</dbReference>
<sequence>MHWIRSSQDTASRGCKHDAEPGDLIEIFRVGYQHWGVYIGNNVIVHMICEDPDGDDKMARKKALMDGKAKVLCESFWDVIGNSDFEVNNQLDDEYESRKPETIVRNALDMVGKVFRYSLTGFNCEHFATKLRYGVAVSRQVIPPNTE</sequence>
<gene>
    <name evidence="6" type="ORF">XNOV1_A011262</name>
</gene>
<comment type="similarity">
    <text evidence="1">Belongs to the H-rev107 family.</text>
</comment>
<evidence type="ECO:0000256" key="1">
    <source>
        <dbReference type="ARBA" id="ARBA00007824"/>
    </source>
</evidence>
<dbReference type="GO" id="GO:0070292">
    <property type="term" value="P:N-acylphosphatidylethanolamine metabolic process"/>
    <property type="evidence" value="ECO:0007669"/>
    <property type="project" value="TreeGrafter"/>
</dbReference>
<accession>A0AAV1GNJ7</accession>
<reference evidence="6" key="1">
    <citation type="submission" date="2023-08" db="EMBL/GenBank/DDBJ databases">
        <authorList>
            <person name="Alioto T."/>
            <person name="Alioto T."/>
            <person name="Gomez Garrido J."/>
        </authorList>
    </citation>
    <scope>NUCLEOTIDE SEQUENCE</scope>
</reference>
<organism evidence="6 7">
    <name type="scientific">Xyrichtys novacula</name>
    <name type="common">Pearly razorfish</name>
    <name type="synonym">Hemipteronotus novacula</name>
    <dbReference type="NCBI Taxonomy" id="13765"/>
    <lineage>
        <taxon>Eukaryota</taxon>
        <taxon>Metazoa</taxon>
        <taxon>Chordata</taxon>
        <taxon>Craniata</taxon>
        <taxon>Vertebrata</taxon>
        <taxon>Euteleostomi</taxon>
        <taxon>Actinopterygii</taxon>
        <taxon>Neopterygii</taxon>
        <taxon>Teleostei</taxon>
        <taxon>Neoteleostei</taxon>
        <taxon>Acanthomorphata</taxon>
        <taxon>Eupercaria</taxon>
        <taxon>Labriformes</taxon>
        <taxon>Labridae</taxon>
        <taxon>Xyrichtys</taxon>
    </lineage>
</organism>
<evidence type="ECO:0000256" key="4">
    <source>
        <dbReference type="ARBA" id="ARBA00023098"/>
    </source>
</evidence>
<evidence type="ECO:0000313" key="6">
    <source>
        <dbReference type="EMBL" id="CAJ1074654.1"/>
    </source>
</evidence>
<dbReference type="GO" id="GO:0005737">
    <property type="term" value="C:cytoplasm"/>
    <property type="evidence" value="ECO:0007669"/>
    <property type="project" value="TreeGrafter"/>
</dbReference>
<keyword evidence="7" id="KW-1185">Reference proteome</keyword>
<evidence type="ECO:0000256" key="3">
    <source>
        <dbReference type="ARBA" id="ARBA00022801"/>
    </source>
</evidence>
<dbReference type="Proteomes" id="UP001178508">
    <property type="component" value="Chromosome 15"/>
</dbReference>
<keyword evidence="2" id="KW-0808">Transferase</keyword>
<name>A0AAV1GNJ7_XYRNO</name>
<dbReference type="InterPro" id="IPR007053">
    <property type="entry name" value="LRAT_dom"/>
</dbReference>
<keyword evidence="3" id="KW-0378">Hydrolase</keyword>
<feature type="domain" description="LRAT" evidence="5">
    <location>
        <begin position="24"/>
        <end position="140"/>
    </location>
</feature>
<evidence type="ECO:0000259" key="5">
    <source>
        <dbReference type="PROSITE" id="PS51934"/>
    </source>
</evidence>
<evidence type="ECO:0000256" key="2">
    <source>
        <dbReference type="ARBA" id="ARBA00022679"/>
    </source>
</evidence>
<evidence type="ECO:0000313" key="7">
    <source>
        <dbReference type="Proteomes" id="UP001178508"/>
    </source>
</evidence>
<dbReference type="GO" id="GO:0016410">
    <property type="term" value="F:N-acyltransferase activity"/>
    <property type="evidence" value="ECO:0007669"/>
    <property type="project" value="TreeGrafter"/>
</dbReference>
<dbReference type="PANTHER" id="PTHR13943:SF80">
    <property type="entry name" value="PHOSPHOLIPASE A AND ACYLTRANSFERASE 1-LIKE"/>
    <property type="match status" value="1"/>
</dbReference>
<dbReference type="GO" id="GO:0008970">
    <property type="term" value="F:phospholipase A1 activity"/>
    <property type="evidence" value="ECO:0007669"/>
    <property type="project" value="TreeGrafter"/>
</dbReference>
<dbReference type="AlphaFoldDB" id="A0AAV1GNJ7"/>
<dbReference type="GO" id="GO:0004623">
    <property type="term" value="F:phospholipase A2 activity"/>
    <property type="evidence" value="ECO:0007669"/>
    <property type="project" value="TreeGrafter"/>
</dbReference>
<protein>
    <submittedName>
        <fullName evidence="6">Phospholipase A and acyltransferase 4-like</fullName>
    </submittedName>
</protein>
<dbReference type="PROSITE" id="PS51934">
    <property type="entry name" value="LRAT"/>
    <property type="match status" value="1"/>
</dbReference>
<dbReference type="Gene3D" id="3.90.1720.10">
    <property type="entry name" value="endopeptidase domain like (from Nostoc punctiforme)"/>
    <property type="match status" value="1"/>
</dbReference>
<keyword evidence="6" id="KW-0012">Acyltransferase</keyword>